<feature type="transmembrane region" description="Helical" evidence="6">
    <location>
        <begin position="337"/>
        <end position="358"/>
    </location>
</feature>
<comment type="subcellular location">
    <subcellularLocation>
        <location evidence="1">Cell membrane</location>
        <topology evidence="1">Multi-pass membrane protein</topology>
    </subcellularLocation>
</comment>
<keyword evidence="2" id="KW-1003">Cell membrane</keyword>
<dbReference type="Pfam" id="PF03739">
    <property type="entry name" value="LptF_LptG"/>
    <property type="match status" value="1"/>
</dbReference>
<feature type="transmembrane region" description="Helical" evidence="6">
    <location>
        <begin position="304"/>
        <end position="325"/>
    </location>
</feature>
<reference evidence="8" key="1">
    <citation type="journal article" date="2019" name="Int. J. Syst. Evol. Microbiol.">
        <title>The Global Catalogue of Microorganisms (GCM) 10K type strain sequencing project: providing services to taxonomists for standard genome sequencing and annotation.</title>
        <authorList>
            <consortium name="The Broad Institute Genomics Platform"/>
            <consortium name="The Broad Institute Genome Sequencing Center for Infectious Disease"/>
            <person name="Wu L."/>
            <person name="Ma J."/>
        </authorList>
    </citation>
    <scope>NUCLEOTIDE SEQUENCE [LARGE SCALE GENOMIC DNA]</scope>
    <source>
        <strain evidence="8">CGMCC 1.15111</strain>
    </source>
</reference>
<dbReference type="RefSeq" id="WP_308440964.1">
    <property type="nucleotide sequence ID" value="NZ_BNAG01000002.1"/>
</dbReference>
<dbReference type="PANTHER" id="PTHR33529">
    <property type="entry name" value="SLR0882 PROTEIN-RELATED"/>
    <property type="match status" value="1"/>
</dbReference>
<feature type="transmembrane region" description="Helical" evidence="6">
    <location>
        <begin position="9"/>
        <end position="34"/>
    </location>
</feature>
<keyword evidence="5 6" id="KW-0472">Membrane</keyword>
<keyword evidence="4 6" id="KW-1133">Transmembrane helix</keyword>
<dbReference type="EMBL" id="BNAG01000002">
    <property type="protein sequence ID" value="GHE62083.1"/>
    <property type="molecule type" value="Genomic_DNA"/>
</dbReference>
<evidence type="ECO:0000256" key="2">
    <source>
        <dbReference type="ARBA" id="ARBA00022475"/>
    </source>
</evidence>
<proteinExistence type="predicted"/>
<evidence type="ECO:0000256" key="3">
    <source>
        <dbReference type="ARBA" id="ARBA00022692"/>
    </source>
</evidence>
<evidence type="ECO:0000256" key="1">
    <source>
        <dbReference type="ARBA" id="ARBA00004651"/>
    </source>
</evidence>
<name>A0ABQ3I9E5_9BACT</name>
<keyword evidence="8" id="KW-1185">Reference proteome</keyword>
<accession>A0ABQ3I9E5</accession>
<feature type="transmembrane region" description="Helical" evidence="6">
    <location>
        <begin position="104"/>
        <end position="123"/>
    </location>
</feature>
<comment type="caution">
    <text evidence="7">The sequence shown here is derived from an EMBL/GenBank/DDBJ whole genome shotgun (WGS) entry which is preliminary data.</text>
</comment>
<gene>
    <name evidence="7" type="ORF">GCM10011340_16550</name>
</gene>
<evidence type="ECO:0000256" key="5">
    <source>
        <dbReference type="ARBA" id="ARBA00023136"/>
    </source>
</evidence>
<evidence type="ECO:0000313" key="7">
    <source>
        <dbReference type="EMBL" id="GHE62083.1"/>
    </source>
</evidence>
<sequence length="360" mass="41211">MMRILDRYILVKFLTTFVFVVGILVSIVLIITFSERNESFIKNEVPARLIIEYFLTYAPYIANLITPITVFIATVFVTSKLASHTEIIAILSGGVSYPRMLRPFFFGSVIIAITSFVFTGWVIPEANKFRVAFEQAYFGQEFNFSERDVHFKVSPTTYAYIASYDSRRDIAFRFTLEEIKGTDVEWKFTARQVKWDSLQQGWEASDWTLRKFLPMGEDYKYGKNNDTLLKINMKPSDFGNLNSFEQTLTLNELDQYIADLKMKGADNIPIYVIEKYVRYMSPFSAIILTFIGVILSSRKTRGGVGFQIALGFMIAFIYIILFIAAKSNAEAGSTNPLLAVWIPNIIFSIIGVLLYRFVPK</sequence>
<dbReference type="Proteomes" id="UP000658258">
    <property type="component" value="Unassembled WGS sequence"/>
</dbReference>
<dbReference type="PANTHER" id="PTHR33529:SF8">
    <property type="entry name" value="PERMEASE, YJGP_YJGQ FAMILY"/>
    <property type="match status" value="1"/>
</dbReference>
<dbReference type="InterPro" id="IPR005495">
    <property type="entry name" value="LptG/LptF_permease"/>
</dbReference>
<feature type="transmembrane region" description="Helical" evidence="6">
    <location>
        <begin position="279"/>
        <end position="297"/>
    </location>
</feature>
<evidence type="ECO:0000256" key="6">
    <source>
        <dbReference type="SAM" id="Phobius"/>
    </source>
</evidence>
<keyword evidence="3 6" id="KW-0812">Transmembrane</keyword>
<organism evidence="7 8">
    <name type="scientific">Roseivirga thermotolerans</name>
    <dbReference type="NCBI Taxonomy" id="1758176"/>
    <lineage>
        <taxon>Bacteria</taxon>
        <taxon>Pseudomonadati</taxon>
        <taxon>Bacteroidota</taxon>
        <taxon>Cytophagia</taxon>
        <taxon>Cytophagales</taxon>
        <taxon>Roseivirgaceae</taxon>
        <taxon>Roseivirga</taxon>
    </lineage>
</organism>
<evidence type="ECO:0000256" key="4">
    <source>
        <dbReference type="ARBA" id="ARBA00022989"/>
    </source>
</evidence>
<evidence type="ECO:0000313" key="8">
    <source>
        <dbReference type="Proteomes" id="UP000658258"/>
    </source>
</evidence>
<protein>
    <submittedName>
        <fullName evidence="7">Membrane protein</fullName>
    </submittedName>
</protein>
<feature type="transmembrane region" description="Helical" evidence="6">
    <location>
        <begin position="54"/>
        <end position="77"/>
    </location>
</feature>